<evidence type="ECO:0000313" key="4">
    <source>
        <dbReference type="Proteomes" id="UP000475666"/>
    </source>
</evidence>
<name>A0A6G3TTQ8_9ACTN</name>
<dbReference type="AlphaFoldDB" id="A0A6G3TTQ8"/>
<gene>
    <name evidence="2" type="ORF">G3I66_03360</name>
    <name evidence="3" type="ORF">G3I66_44430</name>
</gene>
<accession>A0A6G3TTQ8</accession>
<organism evidence="3 4">
    <name type="scientific">Streptomyces rubrogriseus</name>
    <dbReference type="NCBI Taxonomy" id="194673"/>
    <lineage>
        <taxon>Bacteria</taxon>
        <taxon>Bacillati</taxon>
        <taxon>Actinomycetota</taxon>
        <taxon>Actinomycetes</taxon>
        <taxon>Kitasatosporales</taxon>
        <taxon>Streptomycetaceae</taxon>
        <taxon>Streptomyces</taxon>
        <taxon>Streptomyces violaceoruber group</taxon>
    </lineage>
</organism>
<sequence length="157" mass="17520">MSRTTSGPEWSGDMLTQPEMVEAFATQLRGVLKSQGQFVAEVREEAEAMWKANRPDGYSSFEAWWRHRWVVGPFREIQEHLEEAAKLTFDLEARYRKGRHEIPAARQAAALEKKKAKENPQVTAGTTAAPPKPVEPPTAGAGGGRDFLDLVSRERSA</sequence>
<evidence type="ECO:0000313" key="3">
    <source>
        <dbReference type="EMBL" id="NEC40129.1"/>
    </source>
</evidence>
<dbReference type="RefSeq" id="WP_164270768.1">
    <property type="nucleotide sequence ID" value="NZ_JAAGMQ010000100.1"/>
</dbReference>
<dbReference type="EMBL" id="JAAGMQ010000100">
    <property type="protein sequence ID" value="NEC32223.1"/>
    <property type="molecule type" value="Genomic_DNA"/>
</dbReference>
<proteinExistence type="predicted"/>
<evidence type="ECO:0000256" key="1">
    <source>
        <dbReference type="SAM" id="MobiDB-lite"/>
    </source>
</evidence>
<dbReference type="Proteomes" id="UP000475666">
    <property type="component" value="Unassembled WGS sequence"/>
</dbReference>
<feature type="compositionally biased region" description="Basic and acidic residues" evidence="1">
    <location>
        <begin position="146"/>
        <end position="157"/>
    </location>
</feature>
<protein>
    <submittedName>
        <fullName evidence="3">Uncharacterized protein</fullName>
    </submittedName>
</protein>
<feature type="region of interest" description="Disordered" evidence="1">
    <location>
        <begin position="107"/>
        <end position="157"/>
    </location>
</feature>
<reference evidence="3 4" key="1">
    <citation type="submission" date="2020-01" db="EMBL/GenBank/DDBJ databases">
        <title>Insect and environment-associated Actinomycetes.</title>
        <authorList>
            <person name="Currrie C."/>
            <person name="Chevrette M."/>
            <person name="Carlson C."/>
            <person name="Stubbendieck R."/>
            <person name="Wendt-Pienkowski E."/>
        </authorList>
    </citation>
    <scope>NUCLEOTIDE SEQUENCE [LARGE SCALE GENOMIC DNA]</scope>
    <source>
        <strain evidence="3 4">SID7739</strain>
    </source>
</reference>
<evidence type="ECO:0000313" key="2">
    <source>
        <dbReference type="EMBL" id="NEC32223.1"/>
    </source>
</evidence>
<comment type="caution">
    <text evidence="3">The sequence shown here is derived from an EMBL/GenBank/DDBJ whole genome shotgun (WGS) entry which is preliminary data.</text>
</comment>
<dbReference type="EMBL" id="JAAGMQ010001316">
    <property type="protein sequence ID" value="NEC40129.1"/>
    <property type="molecule type" value="Genomic_DNA"/>
</dbReference>